<proteinExistence type="predicted"/>
<evidence type="ECO:0000313" key="2">
    <source>
        <dbReference type="EMBL" id="TNN77554.1"/>
    </source>
</evidence>
<accession>A0A4Z2IJC4</accession>
<dbReference type="EMBL" id="SRLO01000081">
    <property type="protein sequence ID" value="TNN77554.1"/>
    <property type="molecule type" value="Genomic_DNA"/>
</dbReference>
<dbReference type="Proteomes" id="UP000314294">
    <property type="component" value="Unassembled WGS sequence"/>
</dbReference>
<name>A0A4Z2IJC4_9TELE</name>
<reference evidence="2 3" key="1">
    <citation type="submission" date="2019-03" db="EMBL/GenBank/DDBJ databases">
        <title>First draft genome of Liparis tanakae, snailfish: a comprehensive survey of snailfish specific genes.</title>
        <authorList>
            <person name="Kim W."/>
            <person name="Song I."/>
            <person name="Jeong J.-H."/>
            <person name="Kim D."/>
            <person name="Kim S."/>
            <person name="Ryu S."/>
            <person name="Song J.Y."/>
            <person name="Lee S.K."/>
        </authorList>
    </citation>
    <scope>NUCLEOTIDE SEQUENCE [LARGE SCALE GENOMIC DNA]</scope>
    <source>
        <tissue evidence="2">Muscle</tissue>
    </source>
</reference>
<feature type="chain" id="PRO_5021398557" evidence="1">
    <location>
        <begin position="17"/>
        <end position="75"/>
    </location>
</feature>
<keyword evidence="3" id="KW-1185">Reference proteome</keyword>
<sequence length="75" mass="7906">MALLVASLGLVSAALGISQADLQSGHVAAVCHQGGLQLGHCGLQLVVLLLQTARDGERQRGLRQWDAIFKKSNCL</sequence>
<dbReference type="AlphaFoldDB" id="A0A4Z2IJC4"/>
<comment type="caution">
    <text evidence="2">The sequence shown here is derived from an EMBL/GenBank/DDBJ whole genome shotgun (WGS) entry which is preliminary data.</text>
</comment>
<evidence type="ECO:0000313" key="3">
    <source>
        <dbReference type="Proteomes" id="UP000314294"/>
    </source>
</evidence>
<organism evidence="2 3">
    <name type="scientific">Liparis tanakae</name>
    <name type="common">Tanaka's snailfish</name>
    <dbReference type="NCBI Taxonomy" id="230148"/>
    <lineage>
        <taxon>Eukaryota</taxon>
        <taxon>Metazoa</taxon>
        <taxon>Chordata</taxon>
        <taxon>Craniata</taxon>
        <taxon>Vertebrata</taxon>
        <taxon>Euteleostomi</taxon>
        <taxon>Actinopterygii</taxon>
        <taxon>Neopterygii</taxon>
        <taxon>Teleostei</taxon>
        <taxon>Neoteleostei</taxon>
        <taxon>Acanthomorphata</taxon>
        <taxon>Eupercaria</taxon>
        <taxon>Perciformes</taxon>
        <taxon>Cottioidei</taxon>
        <taxon>Cottales</taxon>
        <taxon>Liparidae</taxon>
        <taxon>Liparis</taxon>
    </lineage>
</organism>
<evidence type="ECO:0000256" key="1">
    <source>
        <dbReference type="SAM" id="SignalP"/>
    </source>
</evidence>
<gene>
    <name evidence="2" type="ORF">EYF80_012144</name>
</gene>
<protein>
    <submittedName>
        <fullName evidence="2">Uncharacterized protein</fullName>
    </submittedName>
</protein>
<feature type="signal peptide" evidence="1">
    <location>
        <begin position="1"/>
        <end position="16"/>
    </location>
</feature>
<keyword evidence="1" id="KW-0732">Signal</keyword>